<keyword evidence="1 7" id="KW-0436">Ligase</keyword>
<dbReference type="NCBIfam" id="NF005052">
    <property type="entry name" value="PRK06462.1-1"/>
    <property type="match status" value="1"/>
</dbReference>
<organism evidence="7 8">
    <name type="scientific">Streptomyces bingchenggensis (strain BCW-1)</name>
    <dbReference type="NCBI Taxonomy" id="749414"/>
    <lineage>
        <taxon>Bacteria</taxon>
        <taxon>Bacillati</taxon>
        <taxon>Actinomycetota</taxon>
        <taxon>Actinomycetes</taxon>
        <taxon>Kitasatosporales</taxon>
        <taxon>Streptomycetaceae</taxon>
        <taxon>Streptomyces</taxon>
    </lineage>
</organism>
<dbReference type="EMBL" id="CP002047">
    <property type="protein sequence ID" value="ADI04072.1"/>
    <property type="molecule type" value="Genomic_DNA"/>
</dbReference>
<protein>
    <submittedName>
        <fullName evidence="7">Asparagine synthetase A</fullName>
        <ecNumber evidence="7">6.1.1.22</ecNumber>
    </submittedName>
</protein>
<reference evidence="7 8" key="1">
    <citation type="journal article" date="2010" name="J. Bacteriol.">
        <title>Genome sequence of the milbemycin-producing bacterium Streptomyces bingchenggensis.</title>
        <authorList>
            <person name="Wang X.J."/>
            <person name="Yan Y.J."/>
            <person name="Zhang B."/>
            <person name="An J."/>
            <person name="Wang J.J."/>
            <person name="Tian J."/>
            <person name="Jiang L."/>
            <person name="Chen Y.H."/>
            <person name="Huang S.X."/>
            <person name="Yin M."/>
            <person name="Zhang J."/>
            <person name="Gao A.L."/>
            <person name="Liu C.X."/>
            <person name="Zhu Z.X."/>
            <person name="Xiang W.S."/>
        </authorList>
    </citation>
    <scope>NUCLEOTIDE SEQUENCE [LARGE SCALE GENOMIC DNA]</scope>
    <source>
        <strain evidence="7 8">BCW-1</strain>
    </source>
</reference>
<dbReference type="KEGG" id="sbh:SBI_00951"/>
<keyword evidence="4" id="KW-0648">Protein biosynthesis</keyword>
<dbReference type="Gene3D" id="3.30.930.10">
    <property type="entry name" value="Bira Bifunctional Protein, Domain 2"/>
    <property type="match status" value="1"/>
</dbReference>
<keyword evidence="8" id="KW-1185">Reference proteome</keyword>
<keyword evidence="3" id="KW-0067">ATP-binding</keyword>
<sequence>MPLNPSPTAGQEQAFVPPQPHEHLTSATTRNMLLIQSALLQGAREYLCDEGFVELLPPVVGPVTDPGCRGAKQVDIDYYGRRYKLMTSVIFYKQAALLAHPKIFYIAPCVRLEPFTTSSTLRHLTEFHQIDVEAADTSREEMLEICQGVVRGALQRVIKQLPYVLDELGRDPGAFTDLLQQSFPSIRHMDVVETLHKLGHEQNPDGEIDWEGEALISRQHTRPFFITDYPKGSRGFPDRESRTLPGRLRNFDLVAPEGYGELCSGSEREGDYTRVIERMRETGENPAKYEWYLKTFKEGGIPQSAGFGLGAQRLTRYAAGLHSVWQASAFPKLPGVMAP</sequence>
<dbReference type="PANTHER" id="PTHR22594:SF48">
    <property type="entry name" value="ASPARAGINYL-TRNA SYNTHETASE-RELATED PROTEIN (N-TRUNCATION)"/>
    <property type="match status" value="1"/>
</dbReference>
<dbReference type="AlphaFoldDB" id="D7C684"/>
<dbReference type="InterPro" id="IPR045864">
    <property type="entry name" value="aa-tRNA-synth_II/BPL/LPL"/>
</dbReference>
<evidence type="ECO:0000256" key="3">
    <source>
        <dbReference type="ARBA" id="ARBA00022840"/>
    </source>
</evidence>
<dbReference type="GO" id="GO:0004816">
    <property type="term" value="F:asparagine-tRNA ligase activity"/>
    <property type="evidence" value="ECO:0007669"/>
    <property type="project" value="UniProtKB-EC"/>
</dbReference>
<evidence type="ECO:0000256" key="4">
    <source>
        <dbReference type="ARBA" id="ARBA00022917"/>
    </source>
</evidence>
<dbReference type="Proteomes" id="UP000000377">
    <property type="component" value="Chromosome"/>
</dbReference>
<evidence type="ECO:0000256" key="5">
    <source>
        <dbReference type="ARBA" id="ARBA00023146"/>
    </source>
</evidence>
<accession>D7C684</accession>
<dbReference type="GO" id="GO:0005524">
    <property type="term" value="F:ATP binding"/>
    <property type="evidence" value="ECO:0007669"/>
    <property type="project" value="UniProtKB-KW"/>
</dbReference>
<keyword evidence="5" id="KW-0030">Aminoacyl-tRNA synthetase</keyword>
<evidence type="ECO:0000313" key="7">
    <source>
        <dbReference type="EMBL" id="ADI04072.1"/>
    </source>
</evidence>
<dbReference type="eggNOG" id="COG0017">
    <property type="taxonomic scope" value="Bacteria"/>
</dbReference>
<dbReference type="Pfam" id="PF00152">
    <property type="entry name" value="tRNA-synt_2"/>
    <property type="match status" value="1"/>
</dbReference>
<dbReference type="PANTHER" id="PTHR22594">
    <property type="entry name" value="ASPARTYL/LYSYL-TRNA SYNTHETASE"/>
    <property type="match status" value="1"/>
</dbReference>
<dbReference type="PROSITE" id="PS50862">
    <property type="entry name" value="AA_TRNA_LIGASE_II"/>
    <property type="match status" value="1"/>
</dbReference>
<evidence type="ECO:0000256" key="2">
    <source>
        <dbReference type="ARBA" id="ARBA00022741"/>
    </source>
</evidence>
<dbReference type="GO" id="GO:0006421">
    <property type="term" value="P:asparaginyl-tRNA aminoacylation"/>
    <property type="evidence" value="ECO:0007669"/>
    <property type="project" value="TreeGrafter"/>
</dbReference>
<keyword evidence="2" id="KW-0547">Nucleotide-binding</keyword>
<dbReference type="PATRIC" id="fig|749414.3.peg.973"/>
<dbReference type="STRING" id="749414.SBI_00951"/>
<dbReference type="InterPro" id="IPR004364">
    <property type="entry name" value="Aa-tRNA-synt_II"/>
</dbReference>
<dbReference type="InterPro" id="IPR006195">
    <property type="entry name" value="aa-tRNA-synth_II"/>
</dbReference>
<dbReference type="SUPFAM" id="SSF55681">
    <property type="entry name" value="Class II aaRS and biotin synthetases"/>
    <property type="match status" value="1"/>
</dbReference>
<dbReference type="HOGENOM" id="CLU_004553_2_2_11"/>
<dbReference type="EC" id="6.1.1.22" evidence="7"/>
<feature type="domain" description="Aminoacyl-transfer RNA synthetases class-II family profile" evidence="6">
    <location>
        <begin position="102"/>
        <end position="339"/>
    </location>
</feature>
<name>D7C684_STRBB</name>
<gene>
    <name evidence="7" type="ordered locus">SBI_00951</name>
</gene>
<evidence type="ECO:0000313" key="8">
    <source>
        <dbReference type="Proteomes" id="UP000000377"/>
    </source>
</evidence>
<proteinExistence type="predicted"/>
<evidence type="ECO:0000256" key="1">
    <source>
        <dbReference type="ARBA" id="ARBA00022598"/>
    </source>
</evidence>
<evidence type="ECO:0000259" key="6">
    <source>
        <dbReference type="PROSITE" id="PS50862"/>
    </source>
</evidence>
<dbReference type="RefSeq" id="WP_014173551.1">
    <property type="nucleotide sequence ID" value="NC_016582.1"/>
</dbReference>